<evidence type="ECO:0000313" key="3">
    <source>
        <dbReference type="EMBL" id="GEN08431.1"/>
    </source>
</evidence>
<gene>
    <name evidence="3" type="ORF">MFU01_34680</name>
    <name evidence="4" type="ORF">SAMN05443572_106141</name>
</gene>
<dbReference type="Proteomes" id="UP000183760">
    <property type="component" value="Unassembled WGS sequence"/>
</dbReference>
<dbReference type="STRING" id="1334629.MFUL124B02_30600"/>
<feature type="region of interest" description="Disordered" evidence="1">
    <location>
        <begin position="217"/>
        <end position="300"/>
    </location>
</feature>
<feature type="transmembrane region" description="Helical" evidence="2">
    <location>
        <begin position="307"/>
        <end position="329"/>
    </location>
</feature>
<feature type="transmembrane region" description="Helical" evidence="2">
    <location>
        <begin position="541"/>
        <end position="561"/>
    </location>
</feature>
<feature type="transmembrane region" description="Helical" evidence="2">
    <location>
        <begin position="806"/>
        <end position="825"/>
    </location>
</feature>
<protein>
    <submittedName>
        <fullName evidence="4">Membrane protein YfhO</fullName>
    </submittedName>
</protein>
<evidence type="ECO:0000313" key="4">
    <source>
        <dbReference type="EMBL" id="SEU20481.1"/>
    </source>
</evidence>
<name>A0A511T2N9_MYXFU</name>
<dbReference type="Pfam" id="PF09586">
    <property type="entry name" value="YfhO"/>
    <property type="match status" value="1"/>
</dbReference>
<sequence>MTTRRLEGRKVALAVVGLVAMLAFDYSPVLRGELLAGRDVFRIFFPDSAFLLESLRTGELPLWTPYMRLGQPFAATLYSQVFYPPRWVAVLVSGHIISMTVMHIAHAALAAVGVFLLARRLRASWPASLVAGAMFGLSPMMTDLGIQQNVVDAAAWSGFILLAAYDLALQPGRGPLTRLAIFSTLSLFAGSPETTLWQGIIAVLVAGFVGATKTPGATRQVASPGGSGTPHDVVASRDASAQVPQQASAHPPITTPRPTASSQVASALDSESHVASSTTTEQEQTLHVTTASPRSSRASLSGARSRVRAVTAIVGGFILSAILASVVLLPTAEFALNSLRAQGGWSEQLAWSVSWPQVLSSVWPLADWPRDRYWGKDQWFILNLFLGTLPCALAIVGGLHGPRRARPFLIGALALVLLSLGRHFPPAAWVLQSVPPFSLFRYPAKYFVGTAFCLSVLAAFGLDALGRLARKLPPSRVKAAVAFVLMGAAIAASGPVVRMLPMRASAEAGAPWVPFALGLAVVTVLLLPWSFARPRRVRHGLAALAVLELAAAHSLLGVPRYTPWEALKQPFSLRAFLPEPFQGRISADIEGPEDPTRVGITNTIERSLDRLIPNRFVEERLPALEGYGAPEPLRSDVFHLAGERGAYDLAGVTHYIRKGPPPFDDLELLHQAEDGTTLSRSRTALPRAFLVQRARVVSDEEALEAVLDEDHPFREIAFLATGEPLDQPECAGGSVRIEKSTAQHLELDVSACDDSYLVVSDSYYPGWRATVDGKDTPIHRANHALRAVRLTPGAHRVHFDYAPTSFRLGLALSLLGWAGLGFVWFRARRRA</sequence>
<dbReference type="PANTHER" id="PTHR38454:SF1">
    <property type="entry name" value="INTEGRAL MEMBRANE PROTEIN"/>
    <property type="match status" value="1"/>
</dbReference>
<evidence type="ECO:0000313" key="5">
    <source>
        <dbReference type="Proteomes" id="UP000183760"/>
    </source>
</evidence>
<dbReference type="RefSeq" id="WP_074955966.1">
    <property type="nucleotide sequence ID" value="NZ_BJXR01000028.1"/>
</dbReference>
<reference evidence="4 5" key="1">
    <citation type="submission" date="2016-10" db="EMBL/GenBank/DDBJ databases">
        <authorList>
            <person name="Varghese N."/>
            <person name="Submissions S."/>
        </authorList>
    </citation>
    <scope>NUCLEOTIDE SEQUENCE [LARGE SCALE GENOMIC DNA]</scope>
    <source>
        <strain evidence="4 5">DSM 16525</strain>
    </source>
</reference>
<organism evidence="3 6">
    <name type="scientific">Myxococcus fulvus</name>
    <dbReference type="NCBI Taxonomy" id="33"/>
    <lineage>
        <taxon>Bacteria</taxon>
        <taxon>Pseudomonadati</taxon>
        <taxon>Myxococcota</taxon>
        <taxon>Myxococcia</taxon>
        <taxon>Myxococcales</taxon>
        <taxon>Cystobacterineae</taxon>
        <taxon>Myxococcaceae</taxon>
        <taxon>Myxococcus</taxon>
    </lineage>
</organism>
<proteinExistence type="predicted"/>
<feature type="transmembrane region" description="Helical" evidence="2">
    <location>
        <begin position="477"/>
        <end position="497"/>
    </location>
</feature>
<keyword evidence="5" id="KW-1185">Reference proteome</keyword>
<feature type="transmembrane region" description="Helical" evidence="2">
    <location>
        <begin position="87"/>
        <end position="116"/>
    </location>
</feature>
<evidence type="ECO:0000256" key="2">
    <source>
        <dbReference type="SAM" id="Phobius"/>
    </source>
</evidence>
<dbReference type="PANTHER" id="PTHR38454">
    <property type="entry name" value="INTEGRAL MEMBRANE PROTEIN-RELATED"/>
    <property type="match status" value="1"/>
</dbReference>
<feature type="compositionally biased region" description="Low complexity" evidence="1">
    <location>
        <begin position="291"/>
        <end position="300"/>
    </location>
</feature>
<comment type="caution">
    <text evidence="3">The sequence shown here is derived from an EMBL/GenBank/DDBJ whole genome shotgun (WGS) entry which is preliminary data.</text>
</comment>
<feature type="compositionally biased region" description="Polar residues" evidence="1">
    <location>
        <begin position="273"/>
        <end position="290"/>
    </location>
</feature>
<accession>A0A511T2N9</accession>
<feature type="transmembrane region" description="Helical" evidence="2">
    <location>
        <begin position="407"/>
        <end position="424"/>
    </location>
</feature>
<dbReference type="OrthoDB" id="9772884at2"/>
<evidence type="ECO:0000256" key="1">
    <source>
        <dbReference type="SAM" id="MobiDB-lite"/>
    </source>
</evidence>
<evidence type="ECO:0000313" key="6">
    <source>
        <dbReference type="Proteomes" id="UP000321514"/>
    </source>
</evidence>
<feature type="transmembrane region" description="Helical" evidence="2">
    <location>
        <begin position="123"/>
        <end position="141"/>
    </location>
</feature>
<feature type="transmembrane region" description="Helical" evidence="2">
    <location>
        <begin position="379"/>
        <end position="400"/>
    </location>
</feature>
<feature type="transmembrane region" description="Helical" evidence="2">
    <location>
        <begin position="509"/>
        <end position="529"/>
    </location>
</feature>
<keyword evidence="2" id="KW-0812">Transmembrane</keyword>
<dbReference type="Proteomes" id="UP000321514">
    <property type="component" value="Unassembled WGS sequence"/>
</dbReference>
<keyword evidence="2" id="KW-1133">Transmembrane helix</keyword>
<feature type="compositionally biased region" description="Polar residues" evidence="1">
    <location>
        <begin position="256"/>
        <end position="265"/>
    </location>
</feature>
<dbReference type="EMBL" id="FOIB01000006">
    <property type="protein sequence ID" value="SEU20481.1"/>
    <property type="molecule type" value="Genomic_DNA"/>
</dbReference>
<dbReference type="EMBL" id="BJXR01000028">
    <property type="protein sequence ID" value="GEN08431.1"/>
    <property type="molecule type" value="Genomic_DNA"/>
</dbReference>
<dbReference type="AlphaFoldDB" id="A0A511T2N9"/>
<reference evidence="3 6" key="2">
    <citation type="submission" date="2019-07" db="EMBL/GenBank/DDBJ databases">
        <title>Whole genome shotgun sequence of Myxococcus fulvus NBRC 100333.</title>
        <authorList>
            <person name="Hosoyama A."/>
            <person name="Uohara A."/>
            <person name="Ohji S."/>
            <person name="Ichikawa N."/>
        </authorList>
    </citation>
    <scope>NUCLEOTIDE SEQUENCE [LARGE SCALE GENOMIC DNA]</scope>
    <source>
        <strain evidence="3 6">NBRC 100333</strain>
    </source>
</reference>
<dbReference type="InterPro" id="IPR018580">
    <property type="entry name" value="Uncharacterised_YfhO"/>
</dbReference>
<feature type="transmembrane region" description="Helical" evidence="2">
    <location>
        <begin position="444"/>
        <end position="465"/>
    </location>
</feature>
<keyword evidence="2" id="KW-0472">Membrane</keyword>